<keyword evidence="2" id="KW-0472">Membrane</keyword>
<feature type="transmembrane region" description="Helical" evidence="2">
    <location>
        <begin position="67"/>
        <end position="90"/>
    </location>
</feature>
<keyword evidence="4" id="KW-1185">Reference proteome</keyword>
<evidence type="ECO:0000313" key="3">
    <source>
        <dbReference type="EMBL" id="MBB4134441.1"/>
    </source>
</evidence>
<keyword evidence="2" id="KW-0812">Transmembrane</keyword>
<evidence type="ECO:0000313" key="4">
    <source>
        <dbReference type="Proteomes" id="UP000551501"/>
    </source>
</evidence>
<feature type="region of interest" description="Disordered" evidence="1">
    <location>
        <begin position="1"/>
        <end position="57"/>
    </location>
</feature>
<dbReference type="RefSeq" id="WP_183369609.1">
    <property type="nucleotide sequence ID" value="NZ_BAABHL010000128.1"/>
</dbReference>
<sequence>MTNPWGPGGPQPPQPGSPRVPNPPAYPPQQPGYQHFPQQPYRQPYPPYPQQQLAYPPLPPRRSRAGLVVALIVVAALAVGGVVVLILAPWSSPERSSAPSHETVMLAHGVGVDVDVPAGWRVETGTYDGDEALMILPDDEDRSMARVFADIDTMDDGGLADEVHAVIGFTDACGSQFASLDAGEWDHDTENETSGDARFVAHRAVTAVDGTYCFGMTGVDYGAASSTLGSDGADLVQQLIDDDAITAATAA</sequence>
<evidence type="ECO:0000256" key="1">
    <source>
        <dbReference type="SAM" id="MobiDB-lite"/>
    </source>
</evidence>
<dbReference type="EMBL" id="JACIFP010000001">
    <property type="protein sequence ID" value="MBB4134441.1"/>
    <property type="molecule type" value="Genomic_DNA"/>
</dbReference>
<keyword evidence="2" id="KW-1133">Transmembrane helix</keyword>
<reference evidence="3 4" key="1">
    <citation type="submission" date="2020-08" db="EMBL/GenBank/DDBJ databases">
        <title>Sequencing the genomes of 1000 actinobacteria strains.</title>
        <authorList>
            <person name="Klenk H.-P."/>
        </authorList>
    </citation>
    <scope>NUCLEOTIDE SEQUENCE [LARGE SCALE GENOMIC DNA]</scope>
    <source>
        <strain evidence="3 4">DSM 45298</strain>
    </source>
</reference>
<protein>
    <submittedName>
        <fullName evidence="3">Uncharacterized protein</fullName>
    </submittedName>
</protein>
<proteinExistence type="predicted"/>
<name>A0A840ES99_9ACTN</name>
<accession>A0A840ES99</accession>
<evidence type="ECO:0000256" key="2">
    <source>
        <dbReference type="SAM" id="Phobius"/>
    </source>
</evidence>
<dbReference type="Proteomes" id="UP000551501">
    <property type="component" value="Unassembled WGS sequence"/>
</dbReference>
<gene>
    <name evidence="3" type="ORF">BKA16_000993</name>
</gene>
<organism evidence="3 4">
    <name type="scientific">Gordonia humi</name>
    <dbReference type="NCBI Taxonomy" id="686429"/>
    <lineage>
        <taxon>Bacteria</taxon>
        <taxon>Bacillati</taxon>
        <taxon>Actinomycetota</taxon>
        <taxon>Actinomycetes</taxon>
        <taxon>Mycobacteriales</taxon>
        <taxon>Gordoniaceae</taxon>
        <taxon>Gordonia</taxon>
    </lineage>
</organism>
<dbReference type="AlphaFoldDB" id="A0A840ES99"/>
<comment type="caution">
    <text evidence="3">The sequence shown here is derived from an EMBL/GenBank/DDBJ whole genome shotgun (WGS) entry which is preliminary data.</text>
</comment>
<feature type="compositionally biased region" description="Pro residues" evidence="1">
    <location>
        <begin position="7"/>
        <end position="30"/>
    </location>
</feature>